<evidence type="ECO:0000256" key="3">
    <source>
        <dbReference type="PIRNR" id="PIRNR004553"/>
    </source>
</evidence>
<accession>A0AA48HMQ6</accession>
<dbReference type="EC" id="2.1.1.171" evidence="3"/>
<dbReference type="CDD" id="cd02440">
    <property type="entry name" value="AdoMet_MTases"/>
    <property type="match status" value="1"/>
</dbReference>
<organism evidence="4 5">
    <name type="scientific">Planctobacterium marinum</name>
    <dbReference type="NCBI Taxonomy" id="1631968"/>
    <lineage>
        <taxon>Bacteria</taxon>
        <taxon>Pseudomonadati</taxon>
        <taxon>Pseudomonadota</taxon>
        <taxon>Gammaproteobacteria</taxon>
        <taxon>Alteromonadales</taxon>
        <taxon>Alteromonadaceae</taxon>
        <taxon>Planctobacterium</taxon>
    </lineage>
</organism>
<reference evidence="4" key="1">
    <citation type="submission" date="2023-01" db="EMBL/GenBank/DDBJ databases">
        <title>Complete genome sequence of Planctobacterium marinum strain Dej080120_11.</title>
        <authorList>
            <person name="Ueki S."/>
            <person name="Maruyama F."/>
        </authorList>
    </citation>
    <scope>NUCLEOTIDE SEQUENCE</scope>
    <source>
        <strain evidence="4">Dej080120_11</strain>
    </source>
</reference>
<dbReference type="PANTHER" id="PTHR43542">
    <property type="entry name" value="METHYLTRANSFERASE"/>
    <property type="match status" value="1"/>
</dbReference>
<keyword evidence="3" id="KW-0949">S-adenosyl-L-methionine</keyword>
<name>A0AA48HMQ6_9ALTE</name>
<dbReference type="SUPFAM" id="SSF53335">
    <property type="entry name" value="S-adenosyl-L-methionine-dependent methyltransferases"/>
    <property type="match status" value="1"/>
</dbReference>
<dbReference type="AlphaFoldDB" id="A0AA48HMQ6"/>
<evidence type="ECO:0000256" key="2">
    <source>
        <dbReference type="ARBA" id="ARBA00022679"/>
    </source>
</evidence>
<proteinExistence type="inferred from homology"/>
<evidence type="ECO:0000256" key="1">
    <source>
        <dbReference type="ARBA" id="ARBA00022603"/>
    </source>
</evidence>
<dbReference type="PANTHER" id="PTHR43542:SF1">
    <property type="entry name" value="METHYLTRANSFERASE"/>
    <property type="match status" value="1"/>
</dbReference>
<evidence type="ECO:0000313" key="5">
    <source>
        <dbReference type="Proteomes" id="UP001333710"/>
    </source>
</evidence>
<dbReference type="NCBIfam" id="TIGR00095">
    <property type="entry name" value="16S rRNA (guanine(966)-N(2))-methyltransferase RsmD"/>
    <property type="match status" value="1"/>
</dbReference>
<dbReference type="EMBL" id="AP027272">
    <property type="protein sequence ID" value="BDX04694.1"/>
    <property type="molecule type" value="Genomic_DNA"/>
</dbReference>
<dbReference type="Pfam" id="PF03602">
    <property type="entry name" value="Cons_hypoth95"/>
    <property type="match status" value="1"/>
</dbReference>
<evidence type="ECO:0000313" key="4">
    <source>
        <dbReference type="EMBL" id="BDX04694.1"/>
    </source>
</evidence>
<sequence>MRAKKSASSKSSGFIRIISGKWRGRKLPVIDSEGLRPTTDRTKETLFNWLMQDVVDAQCLDVFAGSGSLGLEALSRYAKSVTLIEKQKDIAAALNKIKALLQASDSELTVVNQDAVAWLKQCRGSYNLVFIDPPFKKNLLQPVIDTLLSQNLLQDGALLYIEHEIELDWQLPPQLVEIKRKSTRQVCSLLVQFQAQE</sequence>
<gene>
    <name evidence="4" type="ORF">MACH26_02150</name>
</gene>
<keyword evidence="1 3" id="KW-0489">Methyltransferase</keyword>
<keyword evidence="5" id="KW-1185">Reference proteome</keyword>
<dbReference type="Gene3D" id="3.40.50.150">
    <property type="entry name" value="Vaccinia Virus protein VP39"/>
    <property type="match status" value="1"/>
</dbReference>
<keyword evidence="2 3" id="KW-0808">Transferase</keyword>
<comment type="catalytic activity">
    <reaction evidence="3">
        <text>guanosine(966) in 16S rRNA + S-adenosyl-L-methionine = N(2)-methylguanosine(966) in 16S rRNA + S-adenosyl-L-homocysteine + H(+)</text>
        <dbReference type="Rhea" id="RHEA:23548"/>
        <dbReference type="Rhea" id="RHEA-COMP:10211"/>
        <dbReference type="Rhea" id="RHEA-COMP:10212"/>
        <dbReference type="ChEBI" id="CHEBI:15378"/>
        <dbReference type="ChEBI" id="CHEBI:57856"/>
        <dbReference type="ChEBI" id="CHEBI:59789"/>
        <dbReference type="ChEBI" id="CHEBI:74269"/>
        <dbReference type="ChEBI" id="CHEBI:74481"/>
        <dbReference type="EC" id="2.1.1.171"/>
    </reaction>
</comment>
<dbReference type="GO" id="GO:0052913">
    <property type="term" value="F:16S rRNA (guanine(966)-N(2))-methyltransferase activity"/>
    <property type="evidence" value="ECO:0007669"/>
    <property type="project" value="UniProtKB-EC"/>
</dbReference>
<dbReference type="InterPro" id="IPR004398">
    <property type="entry name" value="RNA_MeTrfase_RsmD"/>
</dbReference>
<dbReference type="PIRSF" id="PIRSF004553">
    <property type="entry name" value="CHP00095"/>
    <property type="match status" value="1"/>
</dbReference>
<dbReference type="RefSeq" id="WP_338290510.1">
    <property type="nucleotide sequence ID" value="NZ_AP027272.1"/>
</dbReference>
<dbReference type="InterPro" id="IPR029063">
    <property type="entry name" value="SAM-dependent_MTases_sf"/>
</dbReference>
<keyword evidence="3" id="KW-0698">rRNA processing</keyword>
<comment type="function">
    <text evidence="3">Specifically methylates the guanine in position 966 of 16S rRNA in the assembled 30S particle.</text>
</comment>
<dbReference type="KEGG" id="pmaw:MACH26_02150"/>
<dbReference type="Proteomes" id="UP001333710">
    <property type="component" value="Chromosome"/>
</dbReference>
<comment type="similarity">
    <text evidence="3">Belongs to the methyltransferase superfamily. RsmD family.</text>
</comment>
<protein>
    <recommendedName>
        <fullName evidence="3">Ribosomal RNA small subunit methyltransferase D</fullName>
        <ecNumber evidence="3">2.1.1.171</ecNumber>
    </recommendedName>
</protein>